<evidence type="ECO:0000313" key="4">
    <source>
        <dbReference type="EMBL" id="POH35919.1"/>
    </source>
</evidence>
<dbReference type="PANTHER" id="PTHR13778">
    <property type="entry name" value="GLYCOSYLTRANSFERASE 8 DOMAIN-CONTAINING PROTEIN"/>
    <property type="match status" value="1"/>
</dbReference>
<dbReference type="PANTHER" id="PTHR13778:SF47">
    <property type="entry name" value="LIPOPOLYSACCHARIDE 1,3-GALACTOSYLTRANSFERASE"/>
    <property type="match status" value="1"/>
</dbReference>
<accession>A0A2P4R3S8</accession>
<evidence type="ECO:0000256" key="1">
    <source>
        <dbReference type="ARBA" id="ARBA00022676"/>
    </source>
</evidence>
<evidence type="ECO:0000256" key="3">
    <source>
        <dbReference type="ARBA" id="ARBA00022723"/>
    </source>
</evidence>
<comment type="caution">
    <text evidence="4">The sequence shown here is derived from an EMBL/GenBank/DDBJ whole genome shotgun (WGS) entry which is preliminary data.</text>
</comment>
<keyword evidence="3" id="KW-0479">Metal-binding</keyword>
<dbReference type="SUPFAM" id="SSF53448">
    <property type="entry name" value="Nucleotide-diphospho-sugar transferases"/>
    <property type="match status" value="1"/>
</dbReference>
<dbReference type="InterPro" id="IPR029044">
    <property type="entry name" value="Nucleotide-diphossugar_trans"/>
</dbReference>
<dbReference type="InterPro" id="IPR050748">
    <property type="entry name" value="Glycosyltrans_8_dom-fam"/>
</dbReference>
<dbReference type="CDD" id="cd04194">
    <property type="entry name" value="GT8_A4GalT_like"/>
    <property type="match status" value="1"/>
</dbReference>
<reference evidence="4" key="1">
    <citation type="submission" date="2018-01" db="EMBL/GenBank/DDBJ databases">
        <title>Genome sequnecing of Lactobacillus formosensis KACC 18721.</title>
        <authorList>
            <person name="Kim S.-J."/>
            <person name="Heo J."/>
        </authorList>
    </citation>
    <scope>NUCLEOTIDE SEQUENCE</scope>
    <source>
        <strain evidence="4">KACC 18721</strain>
    </source>
</reference>
<evidence type="ECO:0000256" key="2">
    <source>
        <dbReference type="ARBA" id="ARBA00022679"/>
    </source>
</evidence>
<dbReference type="Pfam" id="PF01501">
    <property type="entry name" value="Glyco_transf_8"/>
    <property type="match status" value="1"/>
</dbReference>
<keyword evidence="1" id="KW-0328">Glycosyltransferase</keyword>
<gene>
    <name evidence="4" type="ORF">C2R26_11280</name>
</gene>
<dbReference type="AlphaFoldDB" id="A0A2P4R3S8"/>
<name>A0A2P4R3S8_9LACO</name>
<proteinExistence type="predicted"/>
<organism evidence="4">
    <name type="scientific">Companilactobacillus formosensis</name>
    <dbReference type="NCBI Taxonomy" id="1617889"/>
    <lineage>
        <taxon>Bacteria</taxon>
        <taxon>Bacillati</taxon>
        <taxon>Bacillota</taxon>
        <taxon>Bacilli</taxon>
        <taxon>Lactobacillales</taxon>
        <taxon>Lactobacillaceae</taxon>
        <taxon>Companilactobacillus</taxon>
    </lineage>
</organism>
<dbReference type="EMBL" id="PPWZ01000096">
    <property type="protein sequence ID" value="POH35919.1"/>
    <property type="molecule type" value="Genomic_DNA"/>
</dbReference>
<dbReference type="GO" id="GO:0046872">
    <property type="term" value="F:metal ion binding"/>
    <property type="evidence" value="ECO:0007669"/>
    <property type="project" value="UniProtKB-KW"/>
</dbReference>
<dbReference type="Gene3D" id="3.90.550.10">
    <property type="entry name" value="Spore Coat Polysaccharide Biosynthesis Protein SpsA, Chain A"/>
    <property type="match status" value="1"/>
</dbReference>
<dbReference type="GO" id="GO:0016757">
    <property type="term" value="F:glycosyltransferase activity"/>
    <property type="evidence" value="ECO:0007669"/>
    <property type="project" value="UniProtKB-KW"/>
</dbReference>
<dbReference type="InterPro" id="IPR002495">
    <property type="entry name" value="Glyco_trans_8"/>
</dbReference>
<protein>
    <submittedName>
        <fullName evidence="4">Glycosyltransferase family 8 protein</fullName>
    </submittedName>
</protein>
<sequence length="275" mass="32428">MNLLFAIDDNVTQQLMTTLLSIKINSSAEKYSVYVIQDKKLRETEKIKSFCQKLGMHYHPVIIEDDQFDSAPTTDRYPKTIYYRLLAYKYLPKNVKRILYLDIDILVINDLKPLYSLDLKDYWYAAASHTSLDVTDDLNKLRLGNYEAESYYNSGVILMDLMAIREHVKAEDIFSYINKRGRTLLLPDQDILNGLYGQNIMKIPDEIYNYDARMNPFYFAKSNGAWNIDWVIDNTAILHFCGRDKPWRPEYKERFSGLYKHYQHRAKNINKIISL</sequence>
<keyword evidence="2 4" id="KW-0808">Transferase</keyword>